<dbReference type="EMBL" id="CAJNDS010000443">
    <property type="protein sequence ID" value="CAE7206564.1"/>
    <property type="molecule type" value="Genomic_DNA"/>
</dbReference>
<organism evidence="1 2">
    <name type="scientific">Symbiodinium natans</name>
    <dbReference type="NCBI Taxonomy" id="878477"/>
    <lineage>
        <taxon>Eukaryota</taxon>
        <taxon>Sar</taxon>
        <taxon>Alveolata</taxon>
        <taxon>Dinophyceae</taxon>
        <taxon>Suessiales</taxon>
        <taxon>Symbiodiniaceae</taxon>
        <taxon>Symbiodinium</taxon>
    </lineage>
</organism>
<keyword evidence="2" id="KW-1185">Reference proteome</keyword>
<dbReference type="AlphaFoldDB" id="A0A812JFS4"/>
<name>A0A812JFS4_9DINO</name>
<proteinExistence type="predicted"/>
<evidence type="ECO:0000313" key="2">
    <source>
        <dbReference type="Proteomes" id="UP000604046"/>
    </source>
</evidence>
<protein>
    <submittedName>
        <fullName evidence="1">Uncharacterized protein</fullName>
    </submittedName>
</protein>
<dbReference type="Proteomes" id="UP000604046">
    <property type="component" value="Unassembled WGS sequence"/>
</dbReference>
<reference evidence="1" key="1">
    <citation type="submission" date="2021-02" db="EMBL/GenBank/DDBJ databases">
        <authorList>
            <person name="Dougan E. K."/>
            <person name="Rhodes N."/>
            <person name="Thang M."/>
            <person name="Chan C."/>
        </authorList>
    </citation>
    <scope>NUCLEOTIDE SEQUENCE</scope>
</reference>
<evidence type="ECO:0000313" key="1">
    <source>
        <dbReference type="EMBL" id="CAE7206564.1"/>
    </source>
</evidence>
<gene>
    <name evidence="1" type="ORF">SNAT2548_LOCUS6597</name>
</gene>
<sequence length="57" mass="6274">MLVIVASMWGMDEVAIFYVPAAPLEKKSKTEGQRVPRTQAATPLLLRRFSIVEAGEA</sequence>
<accession>A0A812JFS4</accession>
<comment type="caution">
    <text evidence="1">The sequence shown here is derived from an EMBL/GenBank/DDBJ whole genome shotgun (WGS) entry which is preliminary data.</text>
</comment>